<evidence type="ECO:0000256" key="4">
    <source>
        <dbReference type="ARBA" id="ARBA00022630"/>
    </source>
</evidence>
<dbReference type="Pfam" id="PF06574">
    <property type="entry name" value="FAD_syn"/>
    <property type="match status" value="1"/>
</dbReference>
<dbReference type="GO" id="GO:0008531">
    <property type="term" value="F:riboflavin kinase activity"/>
    <property type="evidence" value="ECO:0007669"/>
    <property type="project" value="UniProtKB-UniRule"/>
</dbReference>
<dbReference type="Proteomes" id="UP000000771">
    <property type="component" value="Chromosome"/>
</dbReference>
<dbReference type="SUPFAM" id="SSF82114">
    <property type="entry name" value="Riboflavin kinase-like"/>
    <property type="match status" value="1"/>
</dbReference>
<evidence type="ECO:0000256" key="5">
    <source>
        <dbReference type="ARBA" id="ARBA00022643"/>
    </source>
</evidence>
<keyword evidence="10 15" id="KW-0274">FAD</keyword>
<keyword evidence="5 15" id="KW-0288">FMN</keyword>
<comment type="pathway">
    <text evidence="2 15">Cofactor biosynthesis; FAD biosynthesis; FAD from FMN: step 1/1.</text>
</comment>
<dbReference type="EMBL" id="CP001631">
    <property type="protein sequence ID" value="ACU53595.1"/>
    <property type="molecule type" value="Genomic_DNA"/>
</dbReference>
<keyword evidence="9 15" id="KW-0418">Kinase</keyword>
<dbReference type="CDD" id="cd02064">
    <property type="entry name" value="FAD_synthetase_N"/>
    <property type="match status" value="1"/>
</dbReference>
<dbReference type="KEGG" id="afo:Afer_0641"/>
<evidence type="ECO:0000313" key="18">
    <source>
        <dbReference type="Proteomes" id="UP000000771"/>
    </source>
</evidence>
<dbReference type="NCBIfam" id="NF004160">
    <property type="entry name" value="PRK05627.1-3"/>
    <property type="match status" value="1"/>
</dbReference>
<evidence type="ECO:0000256" key="7">
    <source>
        <dbReference type="ARBA" id="ARBA00022695"/>
    </source>
</evidence>
<dbReference type="InterPro" id="IPR015864">
    <property type="entry name" value="FAD_synthase"/>
</dbReference>
<evidence type="ECO:0000256" key="12">
    <source>
        <dbReference type="ARBA" id="ARBA00023268"/>
    </source>
</evidence>
<dbReference type="InterPro" id="IPR002606">
    <property type="entry name" value="Riboflavin_kinase_bac"/>
</dbReference>
<proteinExistence type="inferred from homology"/>
<dbReference type="FunFam" id="3.40.50.620:FF:000021">
    <property type="entry name" value="Riboflavin biosynthesis protein"/>
    <property type="match status" value="1"/>
</dbReference>
<dbReference type="HOGENOM" id="CLU_048437_0_1_11"/>
<dbReference type="STRING" id="525909.Afer_0641"/>
<dbReference type="SMART" id="SM00904">
    <property type="entry name" value="Flavokinase"/>
    <property type="match status" value="1"/>
</dbReference>
<dbReference type="OrthoDB" id="9803667at2"/>
<evidence type="ECO:0000256" key="2">
    <source>
        <dbReference type="ARBA" id="ARBA00004726"/>
    </source>
</evidence>
<evidence type="ECO:0000256" key="10">
    <source>
        <dbReference type="ARBA" id="ARBA00022827"/>
    </source>
</evidence>
<dbReference type="FunFam" id="2.40.30.30:FF:000003">
    <property type="entry name" value="Riboflavin biosynthesis protein"/>
    <property type="match status" value="1"/>
</dbReference>
<dbReference type="Gene3D" id="3.40.50.620">
    <property type="entry name" value="HUPs"/>
    <property type="match status" value="1"/>
</dbReference>
<evidence type="ECO:0000256" key="9">
    <source>
        <dbReference type="ARBA" id="ARBA00022777"/>
    </source>
</evidence>
<reference evidence="17 18" key="1">
    <citation type="journal article" date="2009" name="Stand. Genomic Sci.">
        <title>Complete genome sequence of Acidimicrobium ferrooxidans type strain (ICP).</title>
        <authorList>
            <person name="Clum A."/>
            <person name="Nolan M."/>
            <person name="Lang E."/>
            <person name="Glavina Del Rio T."/>
            <person name="Tice H."/>
            <person name="Copeland A."/>
            <person name="Cheng J.F."/>
            <person name="Lucas S."/>
            <person name="Chen F."/>
            <person name="Bruce D."/>
            <person name="Goodwin L."/>
            <person name="Pitluck S."/>
            <person name="Ivanova N."/>
            <person name="Mavrommatis K."/>
            <person name="Mikhailova N."/>
            <person name="Pati A."/>
            <person name="Chen A."/>
            <person name="Palaniappan K."/>
            <person name="Goker M."/>
            <person name="Spring S."/>
            <person name="Land M."/>
            <person name="Hauser L."/>
            <person name="Chang Y.J."/>
            <person name="Jeffries C.C."/>
            <person name="Chain P."/>
            <person name="Bristow J."/>
            <person name="Eisen J.A."/>
            <person name="Markowitz V."/>
            <person name="Hugenholtz P."/>
            <person name="Kyrpides N.C."/>
            <person name="Klenk H.P."/>
            <person name="Lapidus A."/>
        </authorList>
    </citation>
    <scope>NUCLEOTIDE SEQUENCE [LARGE SCALE GENOMIC DNA]</scope>
    <source>
        <strain evidence="18">DSM 10331 / JCM 15462 / NBRC 103882 / ICP</strain>
    </source>
</reference>
<dbReference type="InterPro" id="IPR004821">
    <property type="entry name" value="Cyt_trans-like"/>
</dbReference>
<dbReference type="UniPathway" id="UPA00277">
    <property type="reaction ID" value="UER00407"/>
</dbReference>
<keyword evidence="7 15" id="KW-0548">Nucleotidyltransferase</keyword>
<dbReference type="GO" id="GO:0006747">
    <property type="term" value="P:FAD biosynthetic process"/>
    <property type="evidence" value="ECO:0007669"/>
    <property type="project" value="UniProtKB-UniRule"/>
</dbReference>
<evidence type="ECO:0000256" key="14">
    <source>
        <dbReference type="ARBA" id="ARBA00049494"/>
    </source>
</evidence>
<protein>
    <recommendedName>
        <fullName evidence="15">Riboflavin biosynthesis protein</fullName>
    </recommendedName>
    <domain>
        <recommendedName>
            <fullName evidence="15">Riboflavin kinase</fullName>
            <ecNumber evidence="15">2.7.1.26</ecNumber>
        </recommendedName>
        <alternativeName>
            <fullName evidence="15">Flavokinase</fullName>
        </alternativeName>
    </domain>
    <domain>
        <recommendedName>
            <fullName evidence="15">FMN adenylyltransferase</fullName>
            <ecNumber evidence="15">2.7.7.2</ecNumber>
        </recommendedName>
        <alternativeName>
            <fullName evidence="15">FAD pyrophosphorylase</fullName>
        </alternativeName>
        <alternativeName>
            <fullName evidence="15">FAD synthase</fullName>
        </alternativeName>
    </domain>
</protein>
<comment type="function">
    <text evidence="1">Catalyzes the phosphorylation of riboflavin to FMN followed by the adenylation of FMN to FAD.</text>
</comment>
<dbReference type="PANTHER" id="PTHR22749:SF6">
    <property type="entry name" value="RIBOFLAVIN KINASE"/>
    <property type="match status" value="1"/>
</dbReference>
<keyword evidence="4 15" id="KW-0285">Flavoprotein</keyword>
<dbReference type="NCBIfam" id="TIGR00125">
    <property type="entry name" value="cyt_tran_rel"/>
    <property type="match status" value="1"/>
</dbReference>
<comment type="catalytic activity">
    <reaction evidence="13 15">
        <text>riboflavin + ATP = FMN + ADP + H(+)</text>
        <dbReference type="Rhea" id="RHEA:14357"/>
        <dbReference type="ChEBI" id="CHEBI:15378"/>
        <dbReference type="ChEBI" id="CHEBI:30616"/>
        <dbReference type="ChEBI" id="CHEBI:57986"/>
        <dbReference type="ChEBI" id="CHEBI:58210"/>
        <dbReference type="ChEBI" id="CHEBI:456216"/>
        <dbReference type="EC" id="2.7.1.26"/>
    </reaction>
</comment>
<dbReference type="eggNOG" id="COG0196">
    <property type="taxonomic scope" value="Bacteria"/>
</dbReference>
<dbReference type="InterPro" id="IPR015865">
    <property type="entry name" value="Riboflavin_kinase_bac/euk"/>
</dbReference>
<dbReference type="AlphaFoldDB" id="C7LXY7"/>
<evidence type="ECO:0000256" key="8">
    <source>
        <dbReference type="ARBA" id="ARBA00022741"/>
    </source>
</evidence>
<organism evidence="17 18">
    <name type="scientific">Acidimicrobium ferrooxidans (strain DSM 10331 / JCM 15462 / NBRC 103882 / ICP)</name>
    <dbReference type="NCBI Taxonomy" id="525909"/>
    <lineage>
        <taxon>Bacteria</taxon>
        <taxon>Bacillati</taxon>
        <taxon>Actinomycetota</taxon>
        <taxon>Acidimicrobiia</taxon>
        <taxon>Acidimicrobiales</taxon>
        <taxon>Acidimicrobiaceae</taxon>
        <taxon>Acidimicrobium</taxon>
    </lineage>
</organism>
<keyword evidence="12" id="KW-0511">Multifunctional enzyme</keyword>
<comment type="pathway">
    <text evidence="3 15">Cofactor biosynthesis; FMN biosynthesis; FMN from riboflavin (ATP route): step 1/1.</text>
</comment>
<keyword evidence="8 15" id="KW-0547">Nucleotide-binding</keyword>
<dbReference type="EC" id="2.7.7.2" evidence="15"/>
<gene>
    <name evidence="17" type="ordered locus">Afer_0641</name>
</gene>
<dbReference type="UniPathway" id="UPA00276">
    <property type="reaction ID" value="UER00406"/>
</dbReference>
<dbReference type="InterPro" id="IPR014729">
    <property type="entry name" value="Rossmann-like_a/b/a_fold"/>
</dbReference>
<dbReference type="GO" id="GO:0009398">
    <property type="term" value="P:FMN biosynthetic process"/>
    <property type="evidence" value="ECO:0007669"/>
    <property type="project" value="UniProtKB-UniRule"/>
</dbReference>
<dbReference type="Pfam" id="PF01687">
    <property type="entry name" value="Flavokinase"/>
    <property type="match status" value="1"/>
</dbReference>
<dbReference type="SUPFAM" id="SSF52374">
    <property type="entry name" value="Nucleotidylyl transferase"/>
    <property type="match status" value="1"/>
</dbReference>
<dbReference type="Gene3D" id="2.40.30.30">
    <property type="entry name" value="Riboflavin kinase-like"/>
    <property type="match status" value="1"/>
</dbReference>
<dbReference type="EC" id="2.7.1.26" evidence="15"/>
<evidence type="ECO:0000256" key="11">
    <source>
        <dbReference type="ARBA" id="ARBA00022840"/>
    </source>
</evidence>
<name>C7LXY7_ACIFD</name>
<dbReference type="RefSeq" id="WP_015798090.1">
    <property type="nucleotide sequence ID" value="NC_013124.1"/>
</dbReference>
<dbReference type="InterPro" id="IPR023465">
    <property type="entry name" value="Riboflavin_kinase_dom_sf"/>
</dbReference>
<sequence>MIVVRELDDPAFVVPSSVVTIGTFDGLHLGHQRLIRVARDVARRARLPLVVVSFDRHPLRLLAPERVPPLIMTPLQRDRVLASQGVGVLYLLHFGPERAQQAPASFAAEVLASRLGATHVVVGANFTFGARGAGRPADLVAMGRDLGFSVDVEELVDDDGEVVSSSRIRATVASGDLVEASRLLGRAYAVEGVVVAGDGRGRELGFPTANVVVSSSYASPPDGVYAGWAWNDSGRWAAAISLGTRPTFYPTDGLRLLEVHLLDADVDLYGQSLEVAFDSRLRGQVAFAGVEELIAQMHADVAEVRVRVGDLEGR</sequence>
<dbReference type="GO" id="GO:0009231">
    <property type="term" value="P:riboflavin biosynthetic process"/>
    <property type="evidence" value="ECO:0007669"/>
    <property type="project" value="InterPro"/>
</dbReference>
<accession>C7LXY7</accession>
<dbReference type="GO" id="GO:0003919">
    <property type="term" value="F:FMN adenylyltransferase activity"/>
    <property type="evidence" value="ECO:0007669"/>
    <property type="project" value="UniProtKB-UniRule"/>
</dbReference>
<evidence type="ECO:0000313" key="17">
    <source>
        <dbReference type="EMBL" id="ACU53595.1"/>
    </source>
</evidence>
<dbReference type="PANTHER" id="PTHR22749">
    <property type="entry name" value="RIBOFLAVIN KINASE/FMN ADENYLYLTRANSFERASE"/>
    <property type="match status" value="1"/>
</dbReference>
<evidence type="ECO:0000256" key="3">
    <source>
        <dbReference type="ARBA" id="ARBA00005201"/>
    </source>
</evidence>
<dbReference type="InterPro" id="IPR023468">
    <property type="entry name" value="Riboflavin_kinase"/>
</dbReference>
<evidence type="ECO:0000256" key="15">
    <source>
        <dbReference type="PIRNR" id="PIRNR004491"/>
    </source>
</evidence>
<dbReference type="GO" id="GO:0005524">
    <property type="term" value="F:ATP binding"/>
    <property type="evidence" value="ECO:0007669"/>
    <property type="project" value="UniProtKB-UniRule"/>
</dbReference>
<evidence type="ECO:0000256" key="6">
    <source>
        <dbReference type="ARBA" id="ARBA00022679"/>
    </source>
</evidence>
<comment type="catalytic activity">
    <reaction evidence="14 15">
        <text>FMN + ATP + H(+) = FAD + diphosphate</text>
        <dbReference type="Rhea" id="RHEA:17237"/>
        <dbReference type="ChEBI" id="CHEBI:15378"/>
        <dbReference type="ChEBI" id="CHEBI:30616"/>
        <dbReference type="ChEBI" id="CHEBI:33019"/>
        <dbReference type="ChEBI" id="CHEBI:57692"/>
        <dbReference type="ChEBI" id="CHEBI:58210"/>
        <dbReference type="EC" id="2.7.7.2"/>
    </reaction>
</comment>
<comment type="similarity">
    <text evidence="15">Belongs to the ribF family.</text>
</comment>
<evidence type="ECO:0000256" key="13">
    <source>
        <dbReference type="ARBA" id="ARBA00047880"/>
    </source>
</evidence>
<evidence type="ECO:0000259" key="16">
    <source>
        <dbReference type="SMART" id="SM00904"/>
    </source>
</evidence>
<keyword evidence="6 15" id="KW-0808">Transferase</keyword>
<dbReference type="NCBIfam" id="TIGR00083">
    <property type="entry name" value="ribF"/>
    <property type="match status" value="1"/>
</dbReference>
<keyword evidence="11 15" id="KW-0067">ATP-binding</keyword>
<feature type="domain" description="Riboflavin kinase" evidence="16">
    <location>
        <begin position="183"/>
        <end position="309"/>
    </location>
</feature>
<evidence type="ECO:0000256" key="1">
    <source>
        <dbReference type="ARBA" id="ARBA00002121"/>
    </source>
</evidence>
<keyword evidence="18" id="KW-1185">Reference proteome</keyword>
<dbReference type="PIRSF" id="PIRSF004491">
    <property type="entry name" value="FAD_Synth"/>
    <property type="match status" value="1"/>
</dbReference>